<accession>A0A3L7AEY8</accession>
<sequence length="391" mass="41768">MMKDTERDLADCVGAIYQAGAGDGSWLDVGDRICRIMDARRAVLVLGGSGGPRNLLMPPDGSESAYSAYFHARDPYAAKARYDFATARAHHLGNAKLGAELVAETELLRSEYYFDFARHHERRHVIGGMAGITEATPILVSRGDDAGAFDEIHVRLLRTLMPHVQRAIELRARLGREDEAVALTRAALDALPVGVSVVDAGLKIRFINDLARRYLAGPDSGLFSLRSGPYAGSGVYLAAMSREEAGVLRRLVASATSGGSGGAMRVTSRNGAVVALMVAPAPLGLANDVSGRDEGDAREPLALIILRPLNRKAVPQADMLCEMFGFSRAEAEVAIALSGGASAEDVARGRGVSLMTVRSQIRSILAKSEAENLRDFERTMATLGALVPQLR</sequence>
<gene>
    <name evidence="2" type="ORF">D9R14_09010</name>
</gene>
<dbReference type="InterPro" id="IPR000792">
    <property type="entry name" value="Tscrpt_reg_LuxR_C"/>
</dbReference>
<dbReference type="RefSeq" id="WP_121622997.1">
    <property type="nucleotide sequence ID" value="NZ_JACIIW010000002.1"/>
</dbReference>
<dbReference type="OrthoDB" id="5497412at2"/>
<dbReference type="InterPro" id="IPR036388">
    <property type="entry name" value="WH-like_DNA-bd_sf"/>
</dbReference>
<proteinExistence type="predicted"/>
<evidence type="ECO:0000313" key="3">
    <source>
        <dbReference type="Proteomes" id="UP000269692"/>
    </source>
</evidence>
<dbReference type="SMART" id="SM00421">
    <property type="entry name" value="HTH_LUXR"/>
    <property type="match status" value="1"/>
</dbReference>
<dbReference type="Proteomes" id="UP000269692">
    <property type="component" value="Unassembled WGS sequence"/>
</dbReference>
<dbReference type="InterPro" id="IPR016032">
    <property type="entry name" value="Sig_transdc_resp-reg_C-effctor"/>
</dbReference>
<name>A0A3L7AEY8_9HYPH</name>
<dbReference type="SUPFAM" id="SSF46894">
    <property type="entry name" value="C-terminal effector domain of the bipartite response regulators"/>
    <property type="match status" value="1"/>
</dbReference>
<protein>
    <recommendedName>
        <fullName evidence="1">HTH luxR-type domain-containing protein</fullName>
    </recommendedName>
</protein>
<feature type="domain" description="HTH luxR-type" evidence="1">
    <location>
        <begin position="323"/>
        <end position="380"/>
    </location>
</feature>
<reference evidence="2 3" key="1">
    <citation type="submission" date="2018-10" db="EMBL/GenBank/DDBJ databases">
        <title>Xanthobacter tagetidis genome sequencing and assembly.</title>
        <authorList>
            <person name="Maclea K.S."/>
            <person name="Goen A.E."/>
            <person name="Fatima S.A."/>
        </authorList>
    </citation>
    <scope>NUCLEOTIDE SEQUENCE [LARGE SCALE GENOMIC DNA]</scope>
    <source>
        <strain evidence="2 3">ATCC 700314</strain>
    </source>
</reference>
<evidence type="ECO:0000313" key="2">
    <source>
        <dbReference type="EMBL" id="RLP78983.1"/>
    </source>
</evidence>
<evidence type="ECO:0000259" key="1">
    <source>
        <dbReference type="SMART" id="SM00421"/>
    </source>
</evidence>
<dbReference type="Gene3D" id="1.10.10.10">
    <property type="entry name" value="Winged helix-like DNA-binding domain superfamily/Winged helix DNA-binding domain"/>
    <property type="match status" value="1"/>
</dbReference>
<dbReference type="GO" id="GO:0003677">
    <property type="term" value="F:DNA binding"/>
    <property type="evidence" value="ECO:0007669"/>
    <property type="project" value="InterPro"/>
</dbReference>
<dbReference type="AlphaFoldDB" id="A0A3L7AEY8"/>
<dbReference type="EMBL" id="RCTF01000006">
    <property type="protein sequence ID" value="RLP78983.1"/>
    <property type="molecule type" value="Genomic_DNA"/>
</dbReference>
<dbReference type="GO" id="GO:0006355">
    <property type="term" value="P:regulation of DNA-templated transcription"/>
    <property type="evidence" value="ECO:0007669"/>
    <property type="project" value="InterPro"/>
</dbReference>
<keyword evidence="3" id="KW-1185">Reference proteome</keyword>
<comment type="caution">
    <text evidence="2">The sequence shown here is derived from an EMBL/GenBank/DDBJ whole genome shotgun (WGS) entry which is preliminary data.</text>
</comment>
<organism evidence="2 3">
    <name type="scientific">Xanthobacter tagetidis</name>
    <dbReference type="NCBI Taxonomy" id="60216"/>
    <lineage>
        <taxon>Bacteria</taxon>
        <taxon>Pseudomonadati</taxon>
        <taxon>Pseudomonadota</taxon>
        <taxon>Alphaproteobacteria</taxon>
        <taxon>Hyphomicrobiales</taxon>
        <taxon>Xanthobacteraceae</taxon>
        <taxon>Xanthobacter</taxon>
    </lineage>
</organism>